<reference evidence="6" key="2">
    <citation type="submission" date="2023-05" db="EMBL/GenBank/DDBJ databases">
        <authorList>
            <consortium name="Lawrence Berkeley National Laboratory"/>
            <person name="Steindorff A."/>
            <person name="Hensen N."/>
            <person name="Bonometti L."/>
            <person name="Westerberg I."/>
            <person name="Brannstrom I.O."/>
            <person name="Guillou S."/>
            <person name="Cros-Aarteil S."/>
            <person name="Calhoun S."/>
            <person name="Haridas S."/>
            <person name="Kuo A."/>
            <person name="Mondo S."/>
            <person name="Pangilinan J."/>
            <person name="Riley R."/>
            <person name="Labutti K."/>
            <person name="Andreopoulos B."/>
            <person name="Lipzen A."/>
            <person name="Chen C."/>
            <person name="Yanf M."/>
            <person name="Daum C."/>
            <person name="Ng V."/>
            <person name="Clum A."/>
            <person name="Ohm R."/>
            <person name="Martin F."/>
            <person name="Silar P."/>
            <person name="Natvig D."/>
            <person name="Lalanne C."/>
            <person name="Gautier V."/>
            <person name="Ament-Velasquez S.L."/>
            <person name="Kruys A."/>
            <person name="Hutchinson M.I."/>
            <person name="Powell A.J."/>
            <person name="Barry K."/>
            <person name="Miller A.N."/>
            <person name="Grigoriev I.V."/>
            <person name="Debuchy R."/>
            <person name="Gladieux P."/>
            <person name="Thoren M.H."/>
            <person name="Johannesson H."/>
        </authorList>
    </citation>
    <scope>NUCLEOTIDE SEQUENCE</scope>
    <source>
        <strain evidence="6">CBS 141.50</strain>
    </source>
</reference>
<protein>
    <submittedName>
        <fullName evidence="6">Mss4-like protein</fullName>
    </submittedName>
</protein>
<proteinExistence type="inferred from homology"/>
<evidence type="ECO:0000256" key="4">
    <source>
        <dbReference type="ARBA" id="ARBA00023239"/>
    </source>
</evidence>
<sequence>MEDLHDLHLPHQLPTSTKTLTARCHCRTIHFTITLPTSALPLPVHLCNCSICRYTHGTLSCFHAPLPKGIQPSFLPPSSLESAATGYIHSPLAAATRFFCKTCGCHIGDRDHDLDPETGLPEWRVATSIFEPTHDPDNFQIRSHVFAPKVSDDADPGMATWVPEIAGRKMHVWNPSQEEAEKYFPLAEVGPADPDPRGEVGEDEVVVQCHCAGVRFVMPRPEKGGEEGHELFRRFLQPRQRVVTTSGTEVEAEAGHHQEARLNRAACICLCADCRLTTGAHAVAWTFAPLSSLRPTIPSTFTGFGTLQAYASSPNVRRGFCNTCGATVFFSVDGLEERVYQGDGEKGRVVDVAVGLIREKDRSKKGVGLEDWVTWRTGRLAGPDTGRKFDEAFFEGLEKGLGEWGERRYGERIDYEVP</sequence>
<dbReference type="PROSITE" id="PS51891">
    <property type="entry name" value="CENP_V_GFA"/>
    <property type="match status" value="1"/>
</dbReference>
<comment type="similarity">
    <text evidence="1">Belongs to the Gfa family.</text>
</comment>
<comment type="caution">
    <text evidence="6">The sequence shown here is derived from an EMBL/GenBank/DDBJ whole genome shotgun (WGS) entry which is preliminary data.</text>
</comment>
<name>A0AAN6V0E2_9PEZI</name>
<keyword evidence="7" id="KW-1185">Reference proteome</keyword>
<keyword evidence="3" id="KW-0862">Zinc</keyword>
<gene>
    <name evidence="6" type="ORF">C8A04DRAFT_13130</name>
</gene>
<dbReference type="SUPFAM" id="SSF51316">
    <property type="entry name" value="Mss4-like"/>
    <property type="match status" value="2"/>
</dbReference>
<evidence type="ECO:0000256" key="2">
    <source>
        <dbReference type="ARBA" id="ARBA00022723"/>
    </source>
</evidence>
<dbReference type="Gene3D" id="3.90.1590.10">
    <property type="entry name" value="glutathione-dependent formaldehyde- activating enzyme (gfa)"/>
    <property type="match status" value="2"/>
</dbReference>
<dbReference type="PANTHER" id="PTHR33337:SF31">
    <property type="entry name" value="DUF636 DOMAIN PROTEIN (AFU_ORTHOLOGUE AFUA_2G12650)"/>
    <property type="match status" value="1"/>
</dbReference>
<keyword evidence="4" id="KW-0456">Lyase</keyword>
<dbReference type="EMBL" id="MU853596">
    <property type="protein sequence ID" value="KAK4142563.1"/>
    <property type="molecule type" value="Genomic_DNA"/>
</dbReference>
<dbReference type="RefSeq" id="XP_062635934.1">
    <property type="nucleotide sequence ID" value="XM_062777595.1"/>
</dbReference>
<dbReference type="GeneID" id="87814208"/>
<keyword evidence="2" id="KW-0479">Metal-binding</keyword>
<dbReference type="GO" id="GO:0046872">
    <property type="term" value="F:metal ion binding"/>
    <property type="evidence" value="ECO:0007669"/>
    <property type="project" value="UniProtKB-KW"/>
</dbReference>
<dbReference type="Proteomes" id="UP001302676">
    <property type="component" value="Unassembled WGS sequence"/>
</dbReference>
<evidence type="ECO:0000256" key="3">
    <source>
        <dbReference type="ARBA" id="ARBA00022833"/>
    </source>
</evidence>
<feature type="domain" description="CENP-V/GFA" evidence="5">
    <location>
        <begin position="20"/>
        <end position="174"/>
    </location>
</feature>
<organism evidence="6 7">
    <name type="scientific">Dichotomopilus funicola</name>
    <dbReference type="NCBI Taxonomy" id="1934379"/>
    <lineage>
        <taxon>Eukaryota</taxon>
        <taxon>Fungi</taxon>
        <taxon>Dikarya</taxon>
        <taxon>Ascomycota</taxon>
        <taxon>Pezizomycotina</taxon>
        <taxon>Sordariomycetes</taxon>
        <taxon>Sordariomycetidae</taxon>
        <taxon>Sordariales</taxon>
        <taxon>Chaetomiaceae</taxon>
        <taxon>Dichotomopilus</taxon>
    </lineage>
</organism>
<evidence type="ECO:0000259" key="5">
    <source>
        <dbReference type="PROSITE" id="PS51891"/>
    </source>
</evidence>
<dbReference type="InterPro" id="IPR006913">
    <property type="entry name" value="CENP-V/GFA"/>
</dbReference>
<evidence type="ECO:0000313" key="7">
    <source>
        <dbReference type="Proteomes" id="UP001302676"/>
    </source>
</evidence>
<reference evidence="6" key="1">
    <citation type="journal article" date="2023" name="Mol. Phylogenet. Evol.">
        <title>Genome-scale phylogeny and comparative genomics of the fungal order Sordariales.</title>
        <authorList>
            <person name="Hensen N."/>
            <person name="Bonometti L."/>
            <person name="Westerberg I."/>
            <person name="Brannstrom I.O."/>
            <person name="Guillou S."/>
            <person name="Cros-Aarteil S."/>
            <person name="Calhoun S."/>
            <person name="Haridas S."/>
            <person name="Kuo A."/>
            <person name="Mondo S."/>
            <person name="Pangilinan J."/>
            <person name="Riley R."/>
            <person name="LaButti K."/>
            <person name="Andreopoulos B."/>
            <person name="Lipzen A."/>
            <person name="Chen C."/>
            <person name="Yan M."/>
            <person name="Daum C."/>
            <person name="Ng V."/>
            <person name="Clum A."/>
            <person name="Steindorff A."/>
            <person name="Ohm R.A."/>
            <person name="Martin F."/>
            <person name="Silar P."/>
            <person name="Natvig D.O."/>
            <person name="Lalanne C."/>
            <person name="Gautier V."/>
            <person name="Ament-Velasquez S.L."/>
            <person name="Kruys A."/>
            <person name="Hutchinson M.I."/>
            <person name="Powell A.J."/>
            <person name="Barry K."/>
            <person name="Miller A.N."/>
            <person name="Grigoriev I.V."/>
            <person name="Debuchy R."/>
            <person name="Gladieux P."/>
            <person name="Hiltunen Thoren M."/>
            <person name="Johannesson H."/>
        </authorList>
    </citation>
    <scope>NUCLEOTIDE SEQUENCE</scope>
    <source>
        <strain evidence="6">CBS 141.50</strain>
    </source>
</reference>
<dbReference type="Pfam" id="PF04828">
    <property type="entry name" value="GFA"/>
    <property type="match status" value="2"/>
</dbReference>
<evidence type="ECO:0000256" key="1">
    <source>
        <dbReference type="ARBA" id="ARBA00005495"/>
    </source>
</evidence>
<evidence type="ECO:0000313" key="6">
    <source>
        <dbReference type="EMBL" id="KAK4142563.1"/>
    </source>
</evidence>
<dbReference type="PANTHER" id="PTHR33337">
    <property type="entry name" value="GFA DOMAIN-CONTAINING PROTEIN"/>
    <property type="match status" value="1"/>
</dbReference>
<dbReference type="GO" id="GO:0016846">
    <property type="term" value="F:carbon-sulfur lyase activity"/>
    <property type="evidence" value="ECO:0007669"/>
    <property type="project" value="InterPro"/>
</dbReference>
<dbReference type="InterPro" id="IPR011057">
    <property type="entry name" value="Mss4-like_sf"/>
</dbReference>
<dbReference type="AlphaFoldDB" id="A0AAN6V0E2"/>
<accession>A0AAN6V0E2</accession>